<dbReference type="InterPro" id="IPR025736">
    <property type="entry name" value="PucR_C-HTH_dom"/>
</dbReference>
<feature type="domain" description="PucR C-terminal helix-turn-helix" evidence="1">
    <location>
        <begin position="335"/>
        <end position="393"/>
    </location>
</feature>
<dbReference type="InterPro" id="IPR051448">
    <property type="entry name" value="CdaR-like_regulators"/>
</dbReference>
<dbReference type="InterPro" id="IPR042070">
    <property type="entry name" value="PucR_C-HTH_sf"/>
</dbReference>
<dbReference type="RefSeq" id="WP_344290544.1">
    <property type="nucleotide sequence ID" value="NZ_BAAAPF010000086.1"/>
</dbReference>
<evidence type="ECO:0000259" key="2">
    <source>
        <dbReference type="Pfam" id="PF25906"/>
    </source>
</evidence>
<dbReference type="InterPro" id="IPR058663">
    <property type="entry name" value="PucR-like_N"/>
</dbReference>
<dbReference type="PANTHER" id="PTHR33744">
    <property type="entry name" value="CARBOHYDRATE DIACID REGULATOR"/>
    <property type="match status" value="1"/>
</dbReference>
<dbReference type="EMBL" id="BAAAPF010000086">
    <property type="protein sequence ID" value="GAA2125055.1"/>
    <property type="molecule type" value="Genomic_DNA"/>
</dbReference>
<gene>
    <name evidence="3" type="ORF">GCM10009802_30350</name>
</gene>
<keyword evidence="4" id="KW-1185">Reference proteome</keyword>
<reference evidence="3 4" key="1">
    <citation type="journal article" date="2019" name="Int. J. Syst. Evol. Microbiol.">
        <title>The Global Catalogue of Microorganisms (GCM) 10K type strain sequencing project: providing services to taxonomists for standard genome sequencing and annotation.</title>
        <authorList>
            <consortium name="The Broad Institute Genomics Platform"/>
            <consortium name="The Broad Institute Genome Sequencing Center for Infectious Disease"/>
            <person name="Wu L."/>
            <person name="Ma J."/>
        </authorList>
    </citation>
    <scope>NUCLEOTIDE SEQUENCE [LARGE SCALE GENOMIC DNA]</scope>
    <source>
        <strain evidence="3 4">JCM 15481</strain>
    </source>
</reference>
<proteinExistence type="predicted"/>
<dbReference type="PANTHER" id="PTHR33744:SF1">
    <property type="entry name" value="DNA-BINDING TRANSCRIPTIONAL ACTIVATOR ADER"/>
    <property type="match status" value="1"/>
</dbReference>
<dbReference type="Pfam" id="PF25906">
    <property type="entry name" value="PucR-like_N"/>
    <property type="match status" value="1"/>
</dbReference>
<accession>A0ABN2YC32</accession>
<sequence>MPSDVPAMTLAEPPEPLPRELAALIRPELPGLYREIVAAIRRSVPEYGLQQGEAYERAIRLGVTQSLDTFADRVATPRKRAAHLAEVHRRLGRYEAQEGRSLDALQSAYRIGGRVAWRRAMRVGERHHVAAHVMSAFADALFAYIDELSELARQGYLEAEADSAERLESLRRRLLRTLVAEPPVPRHTVEDLAAQARWRLPEEVTPAALAPAERFPSLTALPDDVLADTAGPHPYLLFPGPFDDTRREALHVALGPVGAAVGLTVPLHRTADSLRWARQALDMAESGAIRAPSPVRVEDHLLTLWLLTDPALVEQMAGRQLEPLAAVTAGRRERLVETLRVWLTTRGTAGRIAEQLHVHPQTVRYRMRSLGQHFGSQLSEPERRFALEATLRALWLRDQADLPAGGPAGGRAEPPR</sequence>
<comment type="caution">
    <text evidence="3">The sequence shown here is derived from an EMBL/GenBank/DDBJ whole genome shotgun (WGS) entry which is preliminary data.</text>
</comment>
<dbReference type="Gene3D" id="1.10.10.2840">
    <property type="entry name" value="PucR C-terminal helix-turn-helix domain"/>
    <property type="match status" value="1"/>
</dbReference>
<dbReference type="Proteomes" id="UP001500443">
    <property type="component" value="Unassembled WGS sequence"/>
</dbReference>
<evidence type="ECO:0000313" key="3">
    <source>
        <dbReference type="EMBL" id="GAA2125055.1"/>
    </source>
</evidence>
<organism evidence="3 4">
    <name type="scientific">Streptomyces synnematoformans</name>
    <dbReference type="NCBI Taxonomy" id="415721"/>
    <lineage>
        <taxon>Bacteria</taxon>
        <taxon>Bacillati</taxon>
        <taxon>Actinomycetota</taxon>
        <taxon>Actinomycetes</taxon>
        <taxon>Kitasatosporales</taxon>
        <taxon>Streptomycetaceae</taxon>
        <taxon>Streptomyces</taxon>
    </lineage>
</organism>
<feature type="domain" description="PucR-like N-terminal" evidence="2">
    <location>
        <begin position="17"/>
        <end position="179"/>
    </location>
</feature>
<dbReference type="Pfam" id="PF13556">
    <property type="entry name" value="HTH_30"/>
    <property type="match status" value="1"/>
</dbReference>
<protein>
    <submittedName>
        <fullName evidence="3">Helix-turn-helix domain-containing protein</fullName>
    </submittedName>
</protein>
<name>A0ABN2YC32_9ACTN</name>
<evidence type="ECO:0000259" key="1">
    <source>
        <dbReference type="Pfam" id="PF13556"/>
    </source>
</evidence>
<evidence type="ECO:0000313" key="4">
    <source>
        <dbReference type="Proteomes" id="UP001500443"/>
    </source>
</evidence>